<dbReference type="Proteomes" id="UP000000628">
    <property type="component" value="Chromosome"/>
</dbReference>
<dbReference type="OrthoDB" id="3288692at2"/>
<dbReference type="HOGENOM" id="CLU_037628_6_1_11"/>
<dbReference type="PANTHER" id="PTHR30146:SF153">
    <property type="entry name" value="LACTOSE OPERON REPRESSOR"/>
    <property type="match status" value="1"/>
</dbReference>
<feature type="domain" description="HTH lacI-type" evidence="4">
    <location>
        <begin position="7"/>
        <end position="63"/>
    </location>
</feature>
<dbReference type="SUPFAM" id="SSF53822">
    <property type="entry name" value="Periplasmic binding protein-like I"/>
    <property type="match status" value="1"/>
</dbReference>
<evidence type="ECO:0000313" key="5">
    <source>
        <dbReference type="EMBL" id="ACV10047.1"/>
    </source>
</evidence>
<accession>C7R2Q6</accession>
<reference evidence="5 6" key="1">
    <citation type="journal article" date="2009" name="Stand. Genomic Sci.">
        <title>Complete genome sequence of Jonesia denitrificans type strain (Prevot 55134).</title>
        <authorList>
            <person name="Pukall R."/>
            <person name="Gehrich-Schroter G."/>
            <person name="Lapidus A."/>
            <person name="Nolan M."/>
            <person name="Glavina Del Rio T."/>
            <person name="Lucas S."/>
            <person name="Chen F."/>
            <person name="Tice H."/>
            <person name="Pitluck S."/>
            <person name="Cheng J.F."/>
            <person name="Copeland A."/>
            <person name="Saunders E."/>
            <person name="Brettin T."/>
            <person name="Detter J.C."/>
            <person name="Bruce D."/>
            <person name="Goodwin L."/>
            <person name="Pati A."/>
            <person name="Ivanova N."/>
            <person name="Mavromatis K."/>
            <person name="Ovchinnikova G."/>
            <person name="Chen A."/>
            <person name="Palaniappan K."/>
            <person name="Land M."/>
            <person name="Hauser L."/>
            <person name="Chang Y.J."/>
            <person name="Jeffries C.D."/>
            <person name="Chain P."/>
            <person name="Goker M."/>
            <person name="Bristow J."/>
            <person name="Eisen J.A."/>
            <person name="Markowitz V."/>
            <person name="Hugenholtz P."/>
            <person name="Kyrpides N.C."/>
            <person name="Klenk H.P."/>
            <person name="Han C."/>
        </authorList>
    </citation>
    <scope>NUCLEOTIDE SEQUENCE [LARGE SCALE GENOMIC DNA]</scope>
    <source>
        <strain evidence="6">ATCC 14870 / DSM 20603 / BCRC 15368 / CIP 55.134 / JCM 11481 / NBRC 15587 / NCTC 10816 / Prevot 55134</strain>
    </source>
</reference>
<dbReference type="eggNOG" id="COG1609">
    <property type="taxonomic scope" value="Bacteria"/>
</dbReference>
<sequence length="346" mass="37745">MNTQRRVTAKDVARRAGVSQSTVSYVLNDTPNQTISDDTKKRVRLAAEELNYMPSAAARTLRRGTSDTVLVIIRDAQIGEILAQILEGVVHTLDPHGLNVIYRRQRPGKSALDLCHELMPAAVANFAALTKDEIGRIQEWNIPVLSISFDDTAPTDAGDTVILAQTAIGRTHVAHLHEQGHTRIAYAAPDIRDVEDYDTWRLTGVRDECVTRGLPRPPVIHTPYNLDGGMEAAREILALDPPVTAISAFNDEVATILLAAFHRLNVPIPERLSIIGVDDLPLSPFTYPSLTTINIHAYDIGTHVAQLVLRTVRPDLNLPAPPPVGELTLITRDSVSAPVSPPGHAE</sequence>
<dbReference type="AlphaFoldDB" id="C7R2Q6"/>
<keyword evidence="2" id="KW-0238">DNA-binding</keyword>
<proteinExistence type="predicted"/>
<dbReference type="RefSeq" id="WP_015772658.1">
    <property type="nucleotide sequence ID" value="NC_013174.1"/>
</dbReference>
<evidence type="ECO:0000259" key="4">
    <source>
        <dbReference type="PROSITE" id="PS50932"/>
    </source>
</evidence>
<dbReference type="EMBL" id="CP001706">
    <property type="protein sequence ID" value="ACV10047.1"/>
    <property type="molecule type" value="Genomic_DNA"/>
</dbReference>
<keyword evidence="3" id="KW-0804">Transcription</keyword>
<dbReference type="PANTHER" id="PTHR30146">
    <property type="entry name" value="LACI-RELATED TRANSCRIPTIONAL REPRESSOR"/>
    <property type="match status" value="1"/>
</dbReference>
<dbReference type="PRINTS" id="PR00036">
    <property type="entry name" value="HTHLACI"/>
</dbReference>
<dbReference type="InterPro" id="IPR028082">
    <property type="entry name" value="Peripla_BP_I"/>
</dbReference>
<dbReference type="SMART" id="SM00354">
    <property type="entry name" value="HTH_LACI"/>
    <property type="match status" value="1"/>
</dbReference>
<dbReference type="Gene3D" id="1.10.260.40">
    <property type="entry name" value="lambda repressor-like DNA-binding domains"/>
    <property type="match status" value="1"/>
</dbReference>
<dbReference type="SUPFAM" id="SSF47413">
    <property type="entry name" value="lambda repressor-like DNA-binding domains"/>
    <property type="match status" value="1"/>
</dbReference>
<dbReference type="InterPro" id="IPR046335">
    <property type="entry name" value="LacI/GalR-like_sensor"/>
</dbReference>
<gene>
    <name evidence="5" type="ordered locus">Jden_2415</name>
</gene>
<dbReference type="Pfam" id="PF13377">
    <property type="entry name" value="Peripla_BP_3"/>
    <property type="match status" value="1"/>
</dbReference>
<evidence type="ECO:0000256" key="2">
    <source>
        <dbReference type="ARBA" id="ARBA00023125"/>
    </source>
</evidence>
<dbReference type="STRING" id="471856.Jden_2415"/>
<dbReference type="CDD" id="cd01392">
    <property type="entry name" value="HTH_LacI"/>
    <property type="match status" value="1"/>
</dbReference>
<dbReference type="CDD" id="cd06267">
    <property type="entry name" value="PBP1_LacI_sugar_binding-like"/>
    <property type="match status" value="1"/>
</dbReference>
<keyword evidence="6" id="KW-1185">Reference proteome</keyword>
<evidence type="ECO:0000256" key="3">
    <source>
        <dbReference type="ARBA" id="ARBA00023163"/>
    </source>
</evidence>
<evidence type="ECO:0000313" key="6">
    <source>
        <dbReference type="Proteomes" id="UP000000628"/>
    </source>
</evidence>
<keyword evidence="1" id="KW-0805">Transcription regulation</keyword>
<organism evidence="5 6">
    <name type="scientific">Jonesia denitrificans (strain ATCC 14870 / DSM 20603 / BCRC 15368 / CIP 55.134 / JCM 11481 / NBRC 15587 / NCTC 10816 / Prevot 55134)</name>
    <name type="common">Listeria denitrificans</name>
    <dbReference type="NCBI Taxonomy" id="471856"/>
    <lineage>
        <taxon>Bacteria</taxon>
        <taxon>Bacillati</taxon>
        <taxon>Actinomycetota</taxon>
        <taxon>Actinomycetes</taxon>
        <taxon>Micrococcales</taxon>
        <taxon>Jonesiaceae</taxon>
        <taxon>Jonesia</taxon>
    </lineage>
</organism>
<dbReference type="InterPro" id="IPR010982">
    <property type="entry name" value="Lambda_DNA-bd_dom_sf"/>
</dbReference>
<name>C7R2Q6_JONDD</name>
<dbReference type="GO" id="GO:0003700">
    <property type="term" value="F:DNA-binding transcription factor activity"/>
    <property type="evidence" value="ECO:0007669"/>
    <property type="project" value="TreeGrafter"/>
</dbReference>
<protein>
    <submittedName>
        <fullName evidence="5">Transcriptional regulator, LacI family</fullName>
    </submittedName>
</protein>
<dbReference type="Pfam" id="PF00356">
    <property type="entry name" value="LacI"/>
    <property type="match status" value="1"/>
</dbReference>
<evidence type="ECO:0000256" key="1">
    <source>
        <dbReference type="ARBA" id="ARBA00023015"/>
    </source>
</evidence>
<dbReference type="PROSITE" id="PS50932">
    <property type="entry name" value="HTH_LACI_2"/>
    <property type="match status" value="1"/>
</dbReference>
<dbReference type="InterPro" id="IPR000843">
    <property type="entry name" value="HTH_LacI"/>
</dbReference>
<dbReference type="GO" id="GO:0000976">
    <property type="term" value="F:transcription cis-regulatory region binding"/>
    <property type="evidence" value="ECO:0007669"/>
    <property type="project" value="TreeGrafter"/>
</dbReference>
<dbReference type="KEGG" id="jde:Jden_2415"/>
<dbReference type="Gene3D" id="3.40.50.2300">
    <property type="match status" value="2"/>
</dbReference>